<evidence type="ECO:0000256" key="3">
    <source>
        <dbReference type="ARBA" id="ARBA00023216"/>
    </source>
</evidence>
<dbReference type="Gene3D" id="1.10.220.10">
    <property type="entry name" value="Annexin"/>
    <property type="match status" value="2"/>
</dbReference>
<evidence type="ECO:0000256" key="1">
    <source>
        <dbReference type="ARBA" id="ARBA00007831"/>
    </source>
</evidence>
<dbReference type="InterPro" id="IPR018502">
    <property type="entry name" value="Annexin_repeat"/>
</dbReference>
<evidence type="ECO:0000313" key="5">
    <source>
        <dbReference type="EMBL" id="KAH7438896.1"/>
    </source>
</evidence>
<dbReference type="GO" id="GO:0005886">
    <property type="term" value="C:plasma membrane"/>
    <property type="evidence" value="ECO:0007669"/>
    <property type="project" value="TreeGrafter"/>
</dbReference>
<reference evidence="5" key="1">
    <citation type="submission" date="2021-08" db="EMBL/GenBank/DDBJ databases">
        <title>WGS assembly of Ceratopteris richardii.</title>
        <authorList>
            <person name="Marchant D.B."/>
            <person name="Chen G."/>
            <person name="Jenkins J."/>
            <person name="Shu S."/>
            <person name="Leebens-Mack J."/>
            <person name="Grimwood J."/>
            <person name="Schmutz J."/>
            <person name="Soltis P."/>
            <person name="Soltis D."/>
            <person name="Chen Z.-H."/>
        </authorList>
    </citation>
    <scope>NUCLEOTIDE SEQUENCE</scope>
    <source>
        <strain evidence="5">Whitten #5841</strain>
        <tissue evidence="5">Leaf</tissue>
    </source>
</reference>
<dbReference type="OrthoDB" id="37886at2759"/>
<dbReference type="GO" id="GO:0005544">
    <property type="term" value="F:calcium-dependent phospholipid binding"/>
    <property type="evidence" value="ECO:0007669"/>
    <property type="project" value="UniProtKB-KW"/>
</dbReference>
<keyword evidence="3 4" id="KW-0041">Annexin</keyword>
<gene>
    <name evidence="5" type="ORF">KP509_04G035800</name>
</gene>
<dbReference type="Pfam" id="PF00191">
    <property type="entry name" value="Annexin"/>
    <property type="match status" value="2"/>
</dbReference>
<keyword evidence="6" id="KW-1185">Reference proteome</keyword>
<evidence type="ECO:0000256" key="2">
    <source>
        <dbReference type="ARBA" id="ARBA00022737"/>
    </source>
</evidence>
<dbReference type="InterPro" id="IPR037104">
    <property type="entry name" value="Annexin_sf"/>
</dbReference>
<dbReference type="PROSITE" id="PS00223">
    <property type="entry name" value="ANNEXIN_1"/>
    <property type="match status" value="1"/>
</dbReference>
<dbReference type="GO" id="GO:0001786">
    <property type="term" value="F:phosphatidylserine binding"/>
    <property type="evidence" value="ECO:0007669"/>
    <property type="project" value="TreeGrafter"/>
</dbReference>
<dbReference type="EMBL" id="CM035409">
    <property type="protein sequence ID" value="KAH7438896.1"/>
    <property type="molecule type" value="Genomic_DNA"/>
</dbReference>
<dbReference type="GO" id="GO:0005737">
    <property type="term" value="C:cytoplasm"/>
    <property type="evidence" value="ECO:0007669"/>
    <property type="project" value="TreeGrafter"/>
</dbReference>
<dbReference type="PANTHER" id="PTHR10502">
    <property type="entry name" value="ANNEXIN"/>
    <property type="match status" value="1"/>
</dbReference>
<evidence type="ECO:0000313" key="6">
    <source>
        <dbReference type="Proteomes" id="UP000825935"/>
    </source>
</evidence>
<comment type="caution">
    <text evidence="5">The sequence shown here is derived from an EMBL/GenBank/DDBJ whole genome shotgun (WGS) entry which is preliminary data.</text>
</comment>
<proteinExistence type="inferred from homology"/>
<dbReference type="AlphaFoldDB" id="A0A8T2UYC8"/>
<name>A0A8T2UYC8_CERRI</name>
<dbReference type="OMA" id="YLMSEYE"/>
<keyword evidence="4" id="KW-0111">Calcium/phospholipid-binding</keyword>
<comment type="similarity">
    <text evidence="1 4">Belongs to the annexin family.</text>
</comment>
<keyword evidence="4" id="KW-0106">Calcium</keyword>
<dbReference type="Proteomes" id="UP000825935">
    <property type="component" value="Chromosome 4"/>
</dbReference>
<dbReference type="InterPro" id="IPR018252">
    <property type="entry name" value="Annexin_repeat_CS"/>
</dbReference>
<dbReference type="GO" id="GO:0005509">
    <property type="term" value="F:calcium ion binding"/>
    <property type="evidence" value="ECO:0007669"/>
    <property type="project" value="InterPro"/>
</dbReference>
<dbReference type="InterPro" id="IPR001464">
    <property type="entry name" value="Annexin"/>
</dbReference>
<dbReference type="FunFam" id="1.10.220.10:FF:000001">
    <property type="entry name" value="Annexin"/>
    <property type="match status" value="1"/>
</dbReference>
<keyword evidence="2 4" id="KW-0677">Repeat</keyword>
<dbReference type="GO" id="GO:0006950">
    <property type="term" value="P:response to stress"/>
    <property type="evidence" value="ECO:0007669"/>
    <property type="project" value="UniProtKB-ARBA"/>
</dbReference>
<organism evidence="5 6">
    <name type="scientific">Ceratopteris richardii</name>
    <name type="common">Triangle waterfern</name>
    <dbReference type="NCBI Taxonomy" id="49495"/>
    <lineage>
        <taxon>Eukaryota</taxon>
        <taxon>Viridiplantae</taxon>
        <taxon>Streptophyta</taxon>
        <taxon>Embryophyta</taxon>
        <taxon>Tracheophyta</taxon>
        <taxon>Polypodiopsida</taxon>
        <taxon>Polypodiidae</taxon>
        <taxon>Polypodiales</taxon>
        <taxon>Pteridineae</taxon>
        <taxon>Pteridaceae</taxon>
        <taxon>Parkerioideae</taxon>
        <taxon>Ceratopteris</taxon>
    </lineage>
</organism>
<dbReference type="PANTHER" id="PTHR10502:SF102">
    <property type="entry name" value="ANNEXIN B11"/>
    <property type="match status" value="1"/>
</dbReference>
<dbReference type="SMART" id="SM00335">
    <property type="entry name" value="ANX"/>
    <property type="match status" value="2"/>
</dbReference>
<comment type="domain">
    <text evidence="4">A pair of annexin repeats may form one binding site for calcium and phospholipid.</text>
</comment>
<dbReference type="SUPFAM" id="SSF47874">
    <property type="entry name" value="Annexin"/>
    <property type="match status" value="1"/>
</dbReference>
<sequence>MNKEEKVIHDIMVSLQLLLYLVRHERPNVLEPDMKTVESDAEALVAAASKSPIQKFSISKIITSRCPAQMRATLEHYKGRYRHSLGKVIKQETKGNFQVLLRVLMRYAKNPVNYFVKALYKSMKGLGTDDPTLIRIIVMRAEIDMEEIKRSFYLKYSSSLQSMIVSDTSGSYRTFLLSLCGATLSEIQAVSSLKHRFSTRKP</sequence>
<evidence type="ECO:0000256" key="4">
    <source>
        <dbReference type="RuleBase" id="RU003540"/>
    </source>
</evidence>
<accession>A0A8T2UYC8</accession>
<dbReference type="PROSITE" id="PS51897">
    <property type="entry name" value="ANNEXIN_2"/>
    <property type="match status" value="2"/>
</dbReference>
<dbReference type="PRINTS" id="PR00196">
    <property type="entry name" value="ANNEXIN"/>
</dbReference>
<protein>
    <recommendedName>
        <fullName evidence="4">Annexin</fullName>
    </recommendedName>
</protein>